<name>M7SB82_EUTLA</name>
<protein>
    <submittedName>
        <fullName evidence="7">Putative exs family protein</fullName>
    </submittedName>
</protein>
<dbReference type="AlphaFoldDB" id="M7SB82"/>
<evidence type="ECO:0000256" key="1">
    <source>
        <dbReference type="ARBA" id="ARBA00004141"/>
    </source>
</evidence>
<evidence type="ECO:0000259" key="6">
    <source>
        <dbReference type="PROSITE" id="PS51380"/>
    </source>
</evidence>
<feature type="domain" description="EXS" evidence="6">
    <location>
        <begin position="213"/>
        <end position="432"/>
    </location>
</feature>
<dbReference type="OrthoDB" id="2159384at2759"/>
<evidence type="ECO:0000256" key="4">
    <source>
        <dbReference type="ARBA" id="ARBA00023136"/>
    </source>
</evidence>
<evidence type="ECO:0000256" key="5">
    <source>
        <dbReference type="SAM" id="Phobius"/>
    </source>
</evidence>
<gene>
    <name evidence="7" type="ORF">UCREL1_9600</name>
</gene>
<keyword evidence="2 5" id="KW-0812">Transmembrane</keyword>
<dbReference type="GO" id="GO:0016020">
    <property type="term" value="C:membrane"/>
    <property type="evidence" value="ECO:0007669"/>
    <property type="project" value="UniProtKB-SubCell"/>
</dbReference>
<dbReference type="GO" id="GO:0005737">
    <property type="term" value="C:cytoplasm"/>
    <property type="evidence" value="ECO:0007669"/>
    <property type="project" value="TreeGrafter"/>
</dbReference>
<dbReference type="PROSITE" id="PS51380">
    <property type="entry name" value="EXS"/>
    <property type="match status" value="1"/>
</dbReference>
<dbReference type="HOGENOM" id="CLU_024081_2_1_1"/>
<evidence type="ECO:0000256" key="2">
    <source>
        <dbReference type="ARBA" id="ARBA00022692"/>
    </source>
</evidence>
<dbReference type="eggNOG" id="KOG1162">
    <property type="taxonomic scope" value="Eukaryota"/>
</dbReference>
<accession>M7SB82</accession>
<feature type="transmembrane region" description="Helical" evidence="5">
    <location>
        <begin position="104"/>
        <end position="128"/>
    </location>
</feature>
<reference evidence="8" key="1">
    <citation type="journal article" date="2013" name="Genome Announc.">
        <title>Draft genome sequence of the grapevine dieback fungus Eutypa lata UCR-EL1.</title>
        <authorList>
            <person name="Blanco-Ulate B."/>
            <person name="Rolshausen P.E."/>
            <person name="Cantu D."/>
        </authorList>
    </citation>
    <scope>NUCLEOTIDE SEQUENCE [LARGE SCALE GENOMIC DNA]</scope>
    <source>
        <strain evidence="8">UCR-EL1</strain>
    </source>
</reference>
<dbReference type="Proteomes" id="UP000012174">
    <property type="component" value="Unassembled WGS sequence"/>
</dbReference>
<proteinExistence type="predicted"/>
<evidence type="ECO:0000313" key="8">
    <source>
        <dbReference type="Proteomes" id="UP000012174"/>
    </source>
</evidence>
<comment type="subcellular location">
    <subcellularLocation>
        <location evidence="1">Membrane</location>
        <topology evidence="1">Multi-pass membrane protein</topology>
    </subcellularLocation>
</comment>
<dbReference type="EMBL" id="KB707222">
    <property type="protein sequence ID" value="EMR63444.1"/>
    <property type="molecule type" value="Genomic_DNA"/>
</dbReference>
<dbReference type="PANTHER" id="PTHR10783">
    <property type="entry name" value="XENOTROPIC AND POLYTROPIC RETROVIRUS RECEPTOR 1-RELATED"/>
    <property type="match status" value="1"/>
</dbReference>
<dbReference type="Pfam" id="PF03124">
    <property type="entry name" value="EXS"/>
    <property type="match status" value="1"/>
</dbReference>
<feature type="transmembrane region" description="Helical" evidence="5">
    <location>
        <begin position="290"/>
        <end position="308"/>
    </location>
</feature>
<organism evidence="7 8">
    <name type="scientific">Eutypa lata (strain UCR-EL1)</name>
    <name type="common">Grapevine dieback disease fungus</name>
    <name type="synonym">Eutypa armeniacae</name>
    <dbReference type="NCBI Taxonomy" id="1287681"/>
    <lineage>
        <taxon>Eukaryota</taxon>
        <taxon>Fungi</taxon>
        <taxon>Dikarya</taxon>
        <taxon>Ascomycota</taxon>
        <taxon>Pezizomycotina</taxon>
        <taxon>Sordariomycetes</taxon>
        <taxon>Xylariomycetidae</taxon>
        <taxon>Xylariales</taxon>
        <taxon>Diatrypaceae</taxon>
        <taxon>Eutypa</taxon>
    </lineage>
</organism>
<evidence type="ECO:0000313" key="7">
    <source>
        <dbReference type="EMBL" id="EMR63444.1"/>
    </source>
</evidence>
<keyword evidence="4 5" id="KW-0472">Membrane</keyword>
<dbReference type="OMA" id="FRRWIWI"/>
<sequence length="446" mass="49291">MDGDPAVGSELDSFSLTFPLPYRVAFIVVLAVWAWGVNLHYLHLIKIDVPALIRYPGRSSPHHPPHHLSTYRFATVLTSVYAFSLLVFWAFTHRNPTLVIAWDWLPIAYLAVLLALFVVPSSFLGWVLPNKNSSSNPHHLLHLPSSGRARLRSMLKRIAVGGLAEAQDGKFGDILLADVATSYAKVLADLYVALCMFLRPDERGDGGATARPDRACGGTLVVPLVLAAPSAIRLRQCLIEYGRVRRGPLSRESGWGGQHLANALKYATAFPVIVFAALQRDRSSDDSRSYFNAWVVACAVNSLYSFYWDVAKDWDLTLFDGQALRSALSHPFGLRRRLHVGPPALYYAVIALDLLLRCTWSVKLSGRLGPYADAEGALFAVEFLEVFRRWVWIFFRVETEWIRSTSGPAAPGMNGSGGGLLGTIEENSVLLSDFEGGDLGKYEDED</sequence>
<feature type="transmembrane region" description="Helical" evidence="5">
    <location>
        <begin position="20"/>
        <end position="42"/>
    </location>
</feature>
<feature type="transmembrane region" description="Helical" evidence="5">
    <location>
        <begin position="73"/>
        <end position="92"/>
    </location>
</feature>
<keyword evidence="3 5" id="KW-1133">Transmembrane helix</keyword>
<evidence type="ECO:0000256" key="3">
    <source>
        <dbReference type="ARBA" id="ARBA00022989"/>
    </source>
</evidence>
<dbReference type="PANTHER" id="PTHR10783:SF46">
    <property type="entry name" value="PROTEIN ERD1 HOMOLOG 2"/>
    <property type="match status" value="1"/>
</dbReference>
<dbReference type="KEGG" id="ela:UCREL1_9600"/>
<keyword evidence="8" id="KW-1185">Reference proteome</keyword>
<dbReference type="InterPro" id="IPR004342">
    <property type="entry name" value="EXS_C"/>
</dbReference>